<evidence type="ECO:0000313" key="3">
    <source>
        <dbReference type="Proteomes" id="UP001585080"/>
    </source>
</evidence>
<dbReference type="Proteomes" id="UP001585080">
    <property type="component" value="Unassembled WGS sequence"/>
</dbReference>
<keyword evidence="1" id="KW-0472">Membrane</keyword>
<organism evidence="2 3">
    <name type="scientific">Streptomyces broussonetiae</name>
    <dbReference type="NCBI Taxonomy" id="2686304"/>
    <lineage>
        <taxon>Bacteria</taxon>
        <taxon>Bacillati</taxon>
        <taxon>Actinomycetota</taxon>
        <taxon>Actinomycetes</taxon>
        <taxon>Kitasatosporales</taxon>
        <taxon>Streptomycetaceae</taxon>
        <taxon>Streptomyces</taxon>
    </lineage>
</organism>
<evidence type="ECO:0000256" key="1">
    <source>
        <dbReference type="SAM" id="Phobius"/>
    </source>
</evidence>
<reference evidence="2 3" key="1">
    <citation type="submission" date="2024-01" db="EMBL/GenBank/DDBJ databases">
        <title>Genome mining of biosynthetic gene clusters to explore secondary metabolites of Streptomyces sp.</title>
        <authorList>
            <person name="Baig A."/>
            <person name="Ajitkumar Shintre N."/>
            <person name="Kumar H."/>
            <person name="Anbarasu A."/>
            <person name="Ramaiah S."/>
        </authorList>
    </citation>
    <scope>NUCLEOTIDE SEQUENCE [LARGE SCALE GENOMIC DNA]</scope>
    <source>
        <strain evidence="2 3">A57</strain>
    </source>
</reference>
<dbReference type="EMBL" id="JAYMRP010000017">
    <property type="protein sequence ID" value="MFB8775114.1"/>
    <property type="molecule type" value="Genomic_DNA"/>
</dbReference>
<gene>
    <name evidence="2" type="ORF">VSS16_20665</name>
</gene>
<keyword evidence="1" id="KW-1133">Transmembrane helix</keyword>
<feature type="transmembrane region" description="Helical" evidence="1">
    <location>
        <begin position="21"/>
        <end position="43"/>
    </location>
</feature>
<evidence type="ECO:0008006" key="4">
    <source>
        <dbReference type="Google" id="ProtNLM"/>
    </source>
</evidence>
<comment type="caution">
    <text evidence="2">The sequence shown here is derived from an EMBL/GenBank/DDBJ whole genome shotgun (WGS) entry which is preliminary data.</text>
</comment>
<evidence type="ECO:0000313" key="2">
    <source>
        <dbReference type="EMBL" id="MFB8775114.1"/>
    </source>
</evidence>
<accession>A0ABV5EE41</accession>
<sequence>MAEVPEGSVAAEPTRRRRGRTALLIATAAVLGLVAGTCAGYLIQADREPTRLPSLSQPVLPQATGPAPEPLSVVQDRRVLTDGDLRELLLDMPSGARWGGWAGDEEGWMDLAEYASTYEEPDGAFDYIADAQFRRAAVTTWEEGDLRVEIRLVQFRQEEALGARDDVENLLYWADQEENTDSWPLPGTGNDVGIAYSDTEPVTEPGYLPYYEARAFAWRGDIAMQLWVTDTERVSKKTIMDLAERQLERL</sequence>
<dbReference type="RefSeq" id="WP_376733755.1">
    <property type="nucleotide sequence ID" value="NZ_JAYMRP010000017.1"/>
</dbReference>
<proteinExistence type="predicted"/>
<name>A0ABV5EE41_9ACTN</name>
<keyword evidence="1" id="KW-0812">Transmembrane</keyword>
<keyword evidence="3" id="KW-1185">Reference proteome</keyword>
<protein>
    <recommendedName>
        <fullName evidence="4">Serine/threonine protein kinase</fullName>
    </recommendedName>
</protein>